<dbReference type="InterPro" id="IPR018624">
    <property type="entry name" value="Sec66"/>
</dbReference>
<keyword evidence="1" id="KW-1133">Transmembrane helix</keyword>
<organism evidence="2 3">
    <name type="scientific">Pyronema omphalodes (strain CBS 100304)</name>
    <name type="common">Pyronema confluens</name>
    <dbReference type="NCBI Taxonomy" id="1076935"/>
    <lineage>
        <taxon>Eukaryota</taxon>
        <taxon>Fungi</taxon>
        <taxon>Dikarya</taxon>
        <taxon>Ascomycota</taxon>
        <taxon>Pezizomycotina</taxon>
        <taxon>Pezizomycetes</taxon>
        <taxon>Pezizales</taxon>
        <taxon>Pyronemataceae</taxon>
        <taxon>Pyronema</taxon>
    </lineage>
</organism>
<protein>
    <submittedName>
        <fullName evidence="2">Similar to Translocation protein sec66 acc. no. Q9UUA4</fullName>
    </submittedName>
</protein>
<evidence type="ECO:0000313" key="3">
    <source>
        <dbReference type="Proteomes" id="UP000018144"/>
    </source>
</evidence>
<evidence type="ECO:0000313" key="2">
    <source>
        <dbReference type="EMBL" id="CCX04625.1"/>
    </source>
</evidence>
<dbReference type="GO" id="GO:0031207">
    <property type="term" value="C:Sec62/Sec63 complex"/>
    <property type="evidence" value="ECO:0007669"/>
    <property type="project" value="InterPro"/>
</dbReference>
<dbReference type="STRING" id="1076935.U4L3J2"/>
<dbReference type="OrthoDB" id="73168at2759"/>
<reference evidence="2 3" key="1">
    <citation type="journal article" date="2013" name="PLoS Genet.">
        <title>The genome and development-dependent transcriptomes of Pyronema confluens: a window into fungal evolution.</title>
        <authorList>
            <person name="Traeger S."/>
            <person name="Altegoer F."/>
            <person name="Freitag M."/>
            <person name="Gabaldon T."/>
            <person name="Kempken F."/>
            <person name="Kumar A."/>
            <person name="Marcet-Houben M."/>
            <person name="Poggeler S."/>
            <person name="Stajich J.E."/>
            <person name="Nowrousian M."/>
        </authorList>
    </citation>
    <scope>NUCLEOTIDE SEQUENCE [LARGE SCALE GENOMIC DNA]</scope>
    <source>
        <strain evidence="3">CBS 100304</strain>
        <tissue evidence="2">Vegetative mycelium</tissue>
    </source>
</reference>
<dbReference type="PANTHER" id="PTHR28229">
    <property type="entry name" value="TRANSLOCATION PROTEIN SEC66"/>
    <property type="match status" value="1"/>
</dbReference>
<dbReference type="Pfam" id="PF09802">
    <property type="entry name" value="Sec66"/>
    <property type="match status" value="1"/>
</dbReference>
<keyword evidence="1" id="KW-0812">Transmembrane</keyword>
<proteinExistence type="predicted"/>
<gene>
    <name evidence="2" type="ORF">PCON_03056</name>
</gene>
<keyword evidence="3" id="KW-1185">Reference proteome</keyword>
<evidence type="ECO:0000256" key="1">
    <source>
        <dbReference type="SAM" id="Phobius"/>
    </source>
</evidence>
<feature type="transmembrane region" description="Helical" evidence="1">
    <location>
        <begin position="12"/>
        <end position="33"/>
    </location>
</feature>
<accession>U4L3J2</accession>
<dbReference type="PANTHER" id="PTHR28229:SF1">
    <property type="entry name" value="TRANSLOCATION PROTEIN SEC66"/>
    <property type="match status" value="1"/>
</dbReference>
<keyword evidence="1" id="KW-0472">Membrane</keyword>
<dbReference type="Proteomes" id="UP000018144">
    <property type="component" value="Unassembled WGS sequence"/>
</dbReference>
<sequence>MQLPTLDFFYSLIAPLSYIVVLVGSLGTFSSLYRKRKAAKAAALEPWFPAHTTRDIYLSLLHLEGENEAPDSQLKAALMLRAKEDIKRLMALRQSKQPLQMLLQKGCVGDDVWTRFSQAEAEMEEELRDVVMDANAYKEGWGQVIFQTANEMVNHDRLRERTEQVEIEAAEERKWWDEKRARSQRELLAEEAATKKADN</sequence>
<dbReference type="AlphaFoldDB" id="U4L3J2"/>
<dbReference type="EMBL" id="HF935211">
    <property type="protein sequence ID" value="CCX04625.1"/>
    <property type="molecule type" value="Genomic_DNA"/>
</dbReference>
<dbReference type="eggNOG" id="KOG4699">
    <property type="taxonomic scope" value="Eukaryota"/>
</dbReference>
<name>U4L3J2_PYROM</name>
<dbReference type="OMA" id="DYWQRYQ"/>
<dbReference type="GO" id="GO:0031204">
    <property type="term" value="P:post-translational protein targeting to membrane, translocation"/>
    <property type="evidence" value="ECO:0007669"/>
    <property type="project" value="InterPro"/>
</dbReference>